<accession>A0ACB8R885</accession>
<reference evidence="1" key="1">
    <citation type="submission" date="2021-02" db="EMBL/GenBank/DDBJ databases">
        <authorList>
            <consortium name="DOE Joint Genome Institute"/>
            <person name="Ahrendt S."/>
            <person name="Looney B.P."/>
            <person name="Miyauchi S."/>
            <person name="Morin E."/>
            <person name="Drula E."/>
            <person name="Courty P.E."/>
            <person name="Chicoki N."/>
            <person name="Fauchery L."/>
            <person name="Kohler A."/>
            <person name="Kuo A."/>
            <person name="Labutti K."/>
            <person name="Pangilinan J."/>
            <person name="Lipzen A."/>
            <person name="Riley R."/>
            <person name="Andreopoulos W."/>
            <person name="He G."/>
            <person name="Johnson J."/>
            <person name="Barry K.W."/>
            <person name="Grigoriev I.V."/>
            <person name="Nagy L."/>
            <person name="Hibbett D."/>
            <person name="Henrissat B."/>
            <person name="Matheny P.B."/>
            <person name="Labbe J."/>
            <person name="Martin F."/>
        </authorList>
    </citation>
    <scope>NUCLEOTIDE SEQUENCE</scope>
    <source>
        <strain evidence="1">FP105234-sp</strain>
    </source>
</reference>
<evidence type="ECO:0000313" key="1">
    <source>
        <dbReference type="EMBL" id="KAI0040218.1"/>
    </source>
</evidence>
<reference evidence="1" key="2">
    <citation type="journal article" date="2022" name="New Phytol.">
        <title>Evolutionary transition to the ectomycorrhizal habit in the genomes of a hyperdiverse lineage of mushroom-forming fungi.</title>
        <authorList>
            <person name="Looney B."/>
            <person name="Miyauchi S."/>
            <person name="Morin E."/>
            <person name="Drula E."/>
            <person name="Courty P.E."/>
            <person name="Kohler A."/>
            <person name="Kuo A."/>
            <person name="LaButti K."/>
            <person name="Pangilinan J."/>
            <person name="Lipzen A."/>
            <person name="Riley R."/>
            <person name="Andreopoulos W."/>
            <person name="He G."/>
            <person name="Johnson J."/>
            <person name="Nolan M."/>
            <person name="Tritt A."/>
            <person name="Barry K.W."/>
            <person name="Grigoriev I.V."/>
            <person name="Nagy L.G."/>
            <person name="Hibbett D."/>
            <person name="Henrissat B."/>
            <person name="Matheny P.B."/>
            <person name="Labbe J."/>
            <person name="Martin F.M."/>
        </authorList>
    </citation>
    <scope>NUCLEOTIDE SEQUENCE</scope>
    <source>
        <strain evidence="1">FP105234-sp</strain>
    </source>
</reference>
<gene>
    <name evidence="1" type="ORF">FA95DRAFT_903781</name>
</gene>
<protein>
    <submittedName>
        <fullName evidence="1">Uncharacterized protein</fullName>
    </submittedName>
</protein>
<dbReference type="Proteomes" id="UP000814033">
    <property type="component" value="Unassembled WGS sequence"/>
</dbReference>
<evidence type="ECO:0000313" key="2">
    <source>
        <dbReference type="Proteomes" id="UP000814033"/>
    </source>
</evidence>
<dbReference type="EMBL" id="MU276216">
    <property type="protein sequence ID" value="KAI0040218.1"/>
    <property type="molecule type" value="Genomic_DNA"/>
</dbReference>
<sequence>MQLKYTENSVCAACSILSTPRRSKVFIVDPVPVSQLQARACTNIPARSWHGDVVLSYSPLAVSSALRRRAPACPMKTSRCVAACAYERARGVYMLAHAETGSAGV</sequence>
<comment type="caution">
    <text evidence="1">The sequence shown here is derived from an EMBL/GenBank/DDBJ whole genome shotgun (WGS) entry which is preliminary data.</text>
</comment>
<proteinExistence type="predicted"/>
<organism evidence="1 2">
    <name type="scientific">Auriscalpium vulgare</name>
    <dbReference type="NCBI Taxonomy" id="40419"/>
    <lineage>
        <taxon>Eukaryota</taxon>
        <taxon>Fungi</taxon>
        <taxon>Dikarya</taxon>
        <taxon>Basidiomycota</taxon>
        <taxon>Agaricomycotina</taxon>
        <taxon>Agaricomycetes</taxon>
        <taxon>Russulales</taxon>
        <taxon>Auriscalpiaceae</taxon>
        <taxon>Auriscalpium</taxon>
    </lineage>
</organism>
<name>A0ACB8R885_9AGAM</name>
<keyword evidence="2" id="KW-1185">Reference proteome</keyword>